<dbReference type="SMART" id="SM01321">
    <property type="entry name" value="Y1_Tnp"/>
    <property type="match status" value="1"/>
</dbReference>
<evidence type="ECO:0000313" key="3">
    <source>
        <dbReference type="EMBL" id="BDG02144.1"/>
    </source>
</evidence>
<dbReference type="PANTHER" id="PTHR34322">
    <property type="entry name" value="TRANSPOSASE, Y1_TNP DOMAIN-CONTAINING"/>
    <property type="match status" value="1"/>
</dbReference>
<organism evidence="3 4">
    <name type="scientific">Anaeromyxobacter oryzae</name>
    <dbReference type="NCBI Taxonomy" id="2918170"/>
    <lineage>
        <taxon>Bacteria</taxon>
        <taxon>Pseudomonadati</taxon>
        <taxon>Myxococcota</taxon>
        <taxon>Myxococcia</taxon>
        <taxon>Myxococcales</taxon>
        <taxon>Cystobacterineae</taxon>
        <taxon>Anaeromyxobacteraceae</taxon>
        <taxon>Anaeromyxobacter</taxon>
    </lineage>
</organism>
<dbReference type="Gene3D" id="3.30.70.1290">
    <property type="entry name" value="Transposase IS200-like"/>
    <property type="match status" value="1"/>
</dbReference>
<dbReference type="InterPro" id="IPR002686">
    <property type="entry name" value="Transposase_17"/>
</dbReference>
<reference evidence="4" key="1">
    <citation type="journal article" date="2022" name="Int. J. Syst. Evol. Microbiol.">
        <title>Anaeromyxobacter oryzae sp. nov., Anaeromyxobacter diazotrophicus sp. nov. and Anaeromyxobacter paludicola sp. nov., isolated from paddy soils.</title>
        <authorList>
            <person name="Itoh H."/>
            <person name="Xu Z."/>
            <person name="Mise K."/>
            <person name="Masuda Y."/>
            <person name="Ushijima N."/>
            <person name="Hayakawa C."/>
            <person name="Shiratori Y."/>
            <person name="Senoo K."/>
        </authorList>
    </citation>
    <scope>NUCLEOTIDE SEQUENCE [LARGE SCALE GENOMIC DNA]</scope>
    <source>
        <strain evidence="4">Red232</strain>
    </source>
</reference>
<sequence length="294" mass="32633">MTAPRQVLPGATYLVTRRCAQRQFLLRPSRATNEIFLYLLAVAAQRFEIRVHAFCVLSNHFHLVLTDLHARLPAFHQFLDALVARAVNASIGRWETFWAPNSYSAVTLVSPSDILDKAAYVLANPTAAGLVRSGRLWPGLWSAPERIGGDAFEISRPKHFFDPKGSLPEKAILQLEPPPSFTAEEFRERLAAALAEREEDAVRDARAGFLGAARVLSQKPTGRPRPGEPRRGLNPRVAARDKWKRIEALGRLVEFLRSYRAAWAARCAGYTSAIFPCGTYLLRVHHGVPCASSG</sequence>
<protein>
    <recommendedName>
        <fullName evidence="2">Transposase IS200-like domain-containing protein</fullName>
    </recommendedName>
</protein>
<evidence type="ECO:0000259" key="2">
    <source>
        <dbReference type="SMART" id="SM01321"/>
    </source>
</evidence>
<dbReference type="Proteomes" id="UP001162891">
    <property type="component" value="Chromosome"/>
</dbReference>
<dbReference type="InterPro" id="IPR036515">
    <property type="entry name" value="Transposase_17_sf"/>
</dbReference>
<feature type="domain" description="Transposase IS200-like" evidence="2">
    <location>
        <begin position="8"/>
        <end position="124"/>
    </location>
</feature>
<accession>A0ABM7WRP9</accession>
<evidence type="ECO:0000256" key="1">
    <source>
        <dbReference type="SAM" id="MobiDB-lite"/>
    </source>
</evidence>
<evidence type="ECO:0000313" key="4">
    <source>
        <dbReference type="Proteomes" id="UP001162891"/>
    </source>
</evidence>
<dbReference type="EMBL" id="AP025591">
    <property type="protein sequence ID" value="BDG02144.1"/>
    <property type="molecule type" value="Genomic_DNA"/>
</dbReference>
<keyword evidence="4" id="KW-1185">Reference proteome</keyword>
<dbReference type="PANTHER" id="PTHR34322:SF2">
    <property type="entry name" value="TRANSPOSASE IS200-LIKE DOMAIN-CONTAINING PROTEIN"/>
    <property type="match status" value="1"/>
</dbReference>
<proteinExistence type="predicted"/>
<feature type="region of interest" description="Disordered" evidence="1">
    <location>
        <begin position="217"/>
        <end position="236"/>
    </location>
</feature>
<name>A0ABM7WRP9_9BACT</name>
<dbReference type="SUPFAM" id="SSF143422">
    <property type="entry name" value="Transposase IS200-like"/>
    <property type="match status" value="1"/>
</dbReference>
<gene>
    <name evidence="3" type="ORF">AMOR_11400</name>
</gene>
<dbReference type="RefSeq" id="WP_248359458.1">
    <property type="nucleotide sequence ID" value="NZ_AP025591.1"/>
</dbReference>